<accession>A0ABT8F4J9</accession>
<dbReference type="SUPFAM" id="SSF82153">
    <property type="entry name" value="FAS1 domain"/>
    <property type="match status" value="2"/>
</dbReference>
<protein>
    <submittedName>
        <fullName evidence="3">Fasciclin domain-containing protein</fullName>
    </submittedName>
</protein>
<dbReference type="PROSITE" id="PS51257">
    <property type="entry name" value="PROKAR_LIPOPROTEIN"/>
    <property type="match status" value="1"/>
</dbReference>
<dbReference type="Proteomes" id="UP001168552">
    <property type="component" value="Unassembled WGS sequence"/>
</dbReference>
<dbReference type="Gene3D" id="2.30.180.10">
    <property type="entry name" value="FAS1 domain"/>
    <property type="match status" value="2"/>
</dbReference>
<dbReference type="Pfam" id="PF02469">
    <property type="entry name" value="Fasciclin"/>
    <property type="match status" value="2"/>
</dbReference>
<keyword evidence="1" id="KW-0732">Signal</keyword>
<evidence type="ECO:0000313" key="3">
    <source>
        <dbReference type="EMBL" id="MDN4165308.1"/>
    </source>
</evidence>
<gene>
    <name evidence="3" type="ORF">QWY31_07335</name>
</gene>
<keyword evidence="4" id="KW-1185">Reference proteome</keyword>
<dbReference type="PROSITE" id="PS50213">
    <property type="entry name" value="FAS1"/>
    <property type="match status" value="2"/>
</dbReference>
<evidence type="ECO:0000313" key="4">
    <source>
        <dbReference type="Proteomes" id="UP001168552"/>
    </source>
</evidence>
<comment type="caution">
    <text evidence="3">The sequence shown here is derived from an EMBL/GenBank/DDBJ whole genome shotgun (WGS) entry which is preliminary data.</text>
</comment>
<dbReference type="EMBL" id="JAUHJS010000003">
    <property type="protein sequence ID" value="MDN4165308.1"/>
    <property type="molecule type" value="Genomic_DNA"/>
</dbReference>
<feature type="domain" description="FAS1" evidence="2">
    <location>
        <begin position="39"/>
        <end position="179"/>
    </location>
</feature>
<sequence>MKHTNYFSNASRAFALLTIAGSSLFFASCDKEDEDPAPTMTVMEIIEETAGLDSLEKYLNTYPDLVALFEGSAEYTVFAPNNTAFAGLLATPGFPSDIRDINPDIVKGVLTYHAVSGTTLSGDLTSGSSLTSAQGEAIGVTVSAGVVTLQTGSSNANIDVLEADLRATNGVVHIVESVMIPPSVGATLTPILGTNAGTLLLGAPFSILAQGIAKADVFAAENGLATLTSILAGANAHTVFAPTNATFEAGSITAATFTGQQWYGIIANHAVLSTVLPDDLTTGATFDTAAGGQLLIFNNTAAIPAQNGVGIYIDGDGDVNLADQTTYTNFDAEVALPNAAINSNGRVHVIAGVLAPGS</sequence>
<dbReference type="PANTHER" id="PTHR10900">
    <property type="entry name" value="PERIOSTIN-RELATED"/>
    <property type="match status" value="1"/>
</dbReference>
<dbReference type="InterPro" id="IPR050904">
    <property type="entry name" value="Adhesion/Biosynth-related"/>
</dbReference>
<dbReference type="InterPro" id="IPR036378">
    <property type="entry name" value="FAS1_dom_sf"/>
</dbReference>
<dbReference type="RefSeq" id="WP_320003833.1">
    <property type="nucleotide sequence ID" value="NZ_JAUHJS010000003.1"/>
</dbReference>
<evidence type="ECO:0000256" key="1">
    <source>
        <dbReference type="SAM" id="SignalP"/>
    </source>
</evidence>
<dbReference type="InterPro" id="IPR000782">
    <property type="entry name" value="FAS1_domain"/>
</dbReference>
<proteinExistence type="predicted"/>
<feature type="signal peptide" evidence="1">
    <location>
        <begin position="1"/>
        <end position="27"/>
    </location>
</feature>
<name>A0ABT8F4J9_9BACT</name>
<reference evidence="3" key="1">
    <citation type="submission" date="2023-06" db="EMBL/GenBank/DDBJ databases">
        <title>Cytophagales bacterium Strain LB-30, isolated from soil.</title>
        <authorList>
            <person name="Liu B."/>
        </authorList>
    </citation>
    <scope>NUCLEOTIDE SEQUENCE</scope>
    <source>
        <strain evidence="3">LB-30</strain>
    </source>
</reference>
<organism evidence="3 4">
    <name type="scientific">Shiella aurantiaca</name>
    <dbReference type="NCBI Taxonomy" id="3058365"/>
    <lineage>
        <taxon>Bacteria</taxon>
        <taxon>Pseudomonadati</taxon>
        <taxon>Bacteroidota</taxon>
        <taxon>Cytophagia</taxon>
        <taxon>Cytophagales</taxon>
        <taxon>Shiellaceae</taxon>
        <taxon>Shiella</taxon>
    </lineage>
</organism>
<feature type="domain" description="FAS1" evidence="2">
    <location>
        <begin position="192"/>
        <end position="354"/>
    </location>
</feature>
<feature type="chain" id="PRO_5047335158" evidence="1">
    <location>
        <begin position="28"/>
        <end position="358"/>
    </location>
</feature>
<evidence type="ECO:0000259" key="2">
    <source>
        <dbReference type="PROSITE" id="PS50213"/>
    </source>
</evidence>
<dbReference type="PANTHER" id="PTHR10900:SF77">
    <property type="entry name" value="FI19380P1"/>
    <property type="match status" value="1"/>
</dbReference>
<dbReference type="SMART" id="SM00554">
    <property type="entry name" value="FAS1"/>
    <property type="match status" value="2"/>
</dbReference>